<dbReference type="Pfam" id="PF03029">
    <property type="entry name" value="ATP_bind_1"/>
    <property type="match status" value="1"/>
</dbReference>
<dbReference type="Proteomes" id="UP000179807">
    <property type="component" value="Unassembled WGS sequence"/>
</dbReference>
<dbReference type="GO" id="GO:0005525">
    <property type="term" value="F:GTP binding"/>
    <property type="evidence" value="ECO:0007669"/>
    <property type="project" value="UniProtKB-KW"/>
</dbReference>
<name>A0A1J4JX53_9EUKA</name>
<dbReference type="EMBL" id="MLAK01000816">
    <property type="protein sequence ID" value="OHT03729.1"/>
    <property type="molecule type" value="Genomic_DNA"/>
</dbReference>
<keyword evidence="3 5" id="KW-0378">Hydrolase</keyword>
<organism evidence="6 7">
    <name type="scientific">Tritrichomonas foetus</name>
    <dbReference type="NCBI Taxonomy" id="1144522"/>
    <lineage>
        <taxon>Eukaryota</taxon>
        <taxon>Metamonada</taxon>
        <taxon>Parabasalia</taxon>
        <taxon>Tritrichomonadida</taxon>
        <taxon>Tritrichomonadidae</taxon>
        <taxon>Tritrichomonas</taxon>
    </lineage>
</organism>
<dbReference type="InterPro" id="IPR004130">
    <property type="entry name" value="Gpn"/>
</dbReference>
<keyword evidence="7" id="KW-1185">Reference proteome</keyword>
<dbReference type="PANTHER" id="PTHR21231">
    <property type="entry name" value="XPA-BINDING PROTEIN 1-RELATED"/>
    <property type="match status" value="1"/>
</dbReference>
<reference evidence="6" key="1">
    <citation type="submission" date="2016-10" db="EMBL/GenBank/DDBJ databases">
        <authorList>
            <person name="Benchimol M."/>
            <person name="Almeida L.G."/>
            <person name="Vasconcelos A.T."/>
            <person name="Perreira-Neves A."/>
            <person name="Rosa I.A."/>
            <person name="Tasca T."/>
            <person name="Bogo M.R."/>
            <person name="de Souza W."/>
        </authorList>
    </citation>
    <scope>NUCLEOTIDE SEQUENCE [LARGE SCALE GENOMIC DNA]</scope>
    <source>
        <strain evidence="6">K</strain>
    </source>
</reference>
<dbReference type="GO" id="GO:0005737">
    <property type="term" value="C:cytoplasm"/>
    <property type="evidence" value="ECO:0007669"/>
    <property type="project" value="TreeGrafter"/>
</dbReference>
<evidence type="ECO:0000256" key="2">
    <source>
        <dbReference type="ARBA" id="ARBA00022741"/>
    </source>
</evidence>
<accession>A0A1J4JX53</accession>
<evidence type="ECO:0000256" key="3">
    <source>
        <dbReference type="ARBA" id="ARBA00022801"/>
    </source>
</evidence>
<evidence type="ECO:0000256" key="1">
    <source>
        <dbReference type="ARBA" id="ARBA00005290"/>
    </source>
</evidence>
<keyword evidence="2 5" id="KW-0547">Nucleotide-binding</keyword>
<comment type="function">
    <text evidence="5">Small GTPase required for proper localization of RNA polymerase II and III (RNAPII and RNAPIII). May act at an RNAP assembly step prior to nuclear import.</text>
</comment>
<proteinExistence type="inferred from homology"/>
<dbReference type="SUPFAM" id="SSF52540">
    <property type="entry name" value="P-loop containing nucleoside triphosphate hydrolases"/>
    <property type="match status" value="1"/>
</dbReference>
<keyword evidence="4 5" id="KW-0342">GTP-binding</keyword>
<dbReference type="Gene3D" id="3.40.50.300">
    <property type="entry name" value="P-loop containing nucleotide triphosphate hydrolases"/>
    <property type="match status" value="1"/>
</dbReference>
<dbReference type="GO" id="GO:0003924">
    <property type="term" value="F:GTPase activity"/>
    <property type="evidence" value="ECO:0007669"/>
    <property type="project" value="TreeGrafter"/>
</dbReference>
<comment type="caution">
    <text evidence="6">The sequence shown here is derived from an EMBL/GenBank/DDBJ whole genome shotgun (WGS) entry which is preliminary data.</text>
</comment>
<comment type="similarity">
    <text evidence="1 5">Belongs to the GPN-loop GTPase family.</text>
</comment>
<evidence type="ECO:0000313" key="7">
    <source>
        <dbReference type="Proteomes" id="UP000179807"/>
    </source>
</evidence>
<sequence>MNPNQKDPTDRCYGAMFIGPPGSGKSSCVVALKEMCEKLKRNVITINLDPANIHIPFTPNFDICTVMNVTSTMKEQQLGPNGALMYCMESLAESAPIITKALKPLVKKGTYFLIDCPGQVELYTHSDSMRRFIRTFEQDLDATLATVNMVDVTLAATADGFLGQSLMSLGMMLRMYTPHINVLSKFDLTSEMDLPYDPFDVDFDDFTETDVPNKLHTAIVDVLNGFDLVSYTPFTINDETCIMELLGLIDKAVGCTWML</sequence>
<dbReference type="InterPro" id="IPR027417">
    <property type="entry name" value="P-loop_NTPase"/>
</dbReference>
<gene>
    <name evidence="6" type="ORF">TRFO_06563</name>
</gene>
<dbReference type="RefSeq" id="XP_068356865.1">
    <property type="nucleotide sequence ID" value="XM_068493164.1"/>
</dbReference>
<dbReference type="VEuPathDB" id="TrichDB:TRFO_06563"/>
<dbReference type="GeneID" id="94827868"/>
<comment type="subunit">
    <text evidence="5">Binds to RNA polymerase II (RNAPII).</text>
</comment>
<evidence type="ECO:0000256" key="5">
    <source>
        <dbReference type="RuleBase" id="RU365059"/>
    </source>
</evidence>
<evidence type="ECO:0000256" key="4">
    <source>
        <dbReference type="ARBA" id="ARBA00023134"/>
    </source>
</evidence>
<dbReference type="PANTHER" id="PTHR21231:SF3">
    <property type="entry name" value="GPN-LOOP GTPASE 2"/>
    <property type="match status" value="1"/>
</dbReference>
<dbReference type="OrthoDB" id="5839at2759"/>
<protein>
    <recommendedName>
        <fullName evidence="5">GPN-loop GTPase 2</fullName>
    </recommendedName>
</protein>
<dbReference type="AlphaFoldDB" id="A0A1J4JX53"/>
<evidence type="ECO:0000313" key="6">
    <source>
        <dbReference type="EMBL" id="OHT03729.1"/>
    </source>
</evidence>